<proteinExistence type="inferred from homology"/>
<dbReference type="InterPro" id="IPR027417">
    <property type="entry name" value="P-loop_NTPase"/>
</dbReference>
<dbReference type="SMART" id="SM00862">
    <property type="entry name" value="Trans_reg_C"/>
    <property type="match status" value="1"/>
</dbReference>
<dbReference type="Pfam" id="PF25872">
    <property type="entry name" value="HTH_77"/>
    <property type="match status" value="1"/>
</dbReference>
<feature type="DNA-binding region" description="OmpR/PhoB-type" evidence="3">
    <location>
        <begin position="1"/>
        <end position="96"/>
    </location>
</feature>
<dbReference type="InterPro" id="IPR011990">
    <property type="entry name" value="TPR-like_helical_dom_sf"/>
</dbReference>
<evidence type="ECO:0000256" key="2">
    <source>
        <dbReference type="ARBA" id="ARBA00023125"/>
    </source>
</evidence>
<dbReference type="InterPro" id="IPR016032">
    <property type="entry name" value="Sig_transdc_resp-reg_C-effctor"/>
</dbReference>
<dbReference type="Gene3D" id="1.25.40.10">
    <property type="entry name" value="Tetratricopeptide repeat domain"/>
    <property type="match status" value="2"/>
</dbReference>
<dbReference type="InterPro" id="IPR005158">
    <property type="entry name" value="BTAD"/>
</dbReference>
<reference evidence="6 7" key="1">
    <citation type="submission" date="2020-04" db="EMBL/GenBank/DDBJ databases">
        <authorList>
            <person name="Klaysubun C."/>
            <person name="Duangmal K."/>
            <person name="Lipun K."/>
        </authorList>
    </citation>
    <scope>NUCLEOTIDE SEQUENCE [LARGE SCALE GENOMIC DNA]</scope>
    <source>
        <strain evidence="6 7">JCM 11839</strain>
    </source>
</reference>
<keyword evidence="7" id="KW-1185">Reference proteome</keyword>
<dbReference type="InterPro" id="IPR058852">
    <property type="entry name" value="HTH_77"/>
</dbReference>
<dbReference type="PRINTS" id="PR00364">
    <property type="entry name" value="DISEASERSIST"/>
</dbReference>
<dbReference type="EMBL" id="JAAXKY010000099">
    <property type="protein sequence ID" value="NMH80373.1"/>
    <property type="molecule type" value="Genomic_DNA"/>
</dbReference>
<evidence type="ECO:0000256" key="1">
    <source>
        <dbReference type="ARBA" id="ARBA00005820"/>
    </source>
</evidence>
<dbReference type="PANTHER" id="PTHR47691">
    <property type="entry name" value="REGULATOR-RELATED"/>
    <property type="match status" value="1"/>
</dbReference>
<dbReference type="PROSITE" id="PS51755">
    <property type="entry name" value="OMPR_PHOB"/>
    <property type="match status" value="1"/>
</dbReference>
<dbReference type="CDD" id="cd15831">
    <property type="entry name" value="BTAD"/>
    <property type="match status" value="1"/>
</dbReference>
<dbReference type="SMART" id="SM01043">
    <property type="entry name" value="BTAD"/>
    <property type="match status" value="1"/>
</dbReference>
<feature type="domain" description="OmpR/PhoB-type" evidence="5">
    <location>
        <begin position="1"/>
        <end position="96"/>
    </location>
</feature>
<dbReference type="Pfam" id="PF00486">
    <property type="entry name" value="Trans_reg_C"/>
    <property type="match status" value="1"/>
</dbReference>
<accession>A0ABX1RJ31</accession>
<dbReference type="RefSeq" id="WP_169398440.1">
    <property type="nucleotide sequence ID" value="NZ_BAAAJH010000001.1"/>
</dbReference>
<dbReference type="SUPFAM" id="SSF52540">
    <property type="entry name" value="P-loop containing nucleoside triphosphate hydrolases"/>
    <property type="match status" value="1"/>
</dbReference>
<name>A0ABX1RJ31_9PSEU</name>
<keyword evidence="2 3" id="KW-0238">DNA-binding</keyword>
<dbReference type="Gene3D" id="1.10.10.10">
    <property type="entry name" value="Winged helix-like DNA-binding domain superfamily/Winged helix DNA-binding domain"/>
    <property type="match status" value="1"/>
</dbReference>
<sequence length="1092" mass="116749">MRFGVLGPLAVWTSEGRSVRVPERKVRALLADLLVHDGRPVSAERLLHDLWGEQLPGHPGNTLQTKVSQLRKALEDAEPGGRELVVHQPPGYRLRAEACSVDARQFRVLTARARASAEPRARAGLLSEALALFRGPVLADVAHEPFAAPAIRALEEERLVAVEERAEALLAPSGPVDGALLGELEELVTRHPLRERLRAVHMRALHRAGRPTEALTSFSVLRRRLVDELGLEPGPELSALQQAVLAQDPALAGPPAPARIRTNLPARITELVGRAAAVQEVHALLGRARLVTLTGPGGVGKTSLAVETARRRADAGGDAWLVELAGIDRQVGAQSHCPVSERLVEVVAAAVGVRDDPGAADLVERLAEALRAQEALLVLDNCEQVVEQVAAVAQRLLHLAPGLRILTTSREPLGVTGEVLWNVAPLELPERGAEGHLASVREAPAVQLFVARAAEVAPGFTLDHTTAPAVAAICRRLDGIPLAMELAATRVRALGVHELLRRLDDRFGLLSTGARGAPARQQTLRAMIDWSWELLTPPEQVVLRRLAVHAESCGLSAAEEVCADQAVPAGDVLTLLTRLVDRSLVVAQPGPAGEPRFRLLETVAAYCLHRVAEAGEAEPLHRRHSRHYLELAEHAEPLLRGPEQGRWLERLDTESANLRAAFEHVCRQPDGAEPALRLVAALSWYWLLRGRVGEARRSLRRALAAPGAAPAGLRAVVMAWELGMGVLDGERAVDSALDPVLDLSGPHDPAPCARARWFVGYALTTVGHVRGEQFTESALTTFRALDDRWGVAAALVDRMSQAMTRGDLAGAGHAATQAADLFGEVGDRWGQVQASYAVGTLASIAGDYERAAHQHRAGLRMAEELGLWAEVSYQLSWLGRVALLTGRLAEGRQLHEQAVRMAVDHGFAPGRIYAETGLALGARRAGDLDAAEEHLHTLLGWHGRVAPVPGADPGNALLLAELGFVAELRGDAATALRLQLEGFAAARRLQDPRAVALAMEGLAGALALAGEPARAARLLGAAAAAREAVGAPLPEAERGDVNRITATARRQLGDEGFTTEFERGAAAQPDELVQDATAHPRESPTSRARVAP</sequence>
<protein>
    <submittedName>
        <fullName evidence="6">AfsR/SARP family transcriptional regulator</fullName>
    </submittedName>
</protein>
<evidence type="ECO:0000259" key="5">
    <source>
        <dbReference type="PROSITE" id="PS51755"/>
    </source>
</evidence>
<dbReference type="InterPro" id="IPR036388">
    <property type="entry name" value="WH-like_DNA-bd_sf"/>
</dbReference>
<dbReference type="InterPro" id="IPR001867">
    <property type="entry name" value="OmpR/PhoB-type_DNA-bd"/>
</dbReference>
<evidence type="ECO:0000313" key="6">
    <source>
        <dbReference type="EMBL" id="NMH80373.1"/>
    </source>
</evidence>
<dbReference type="PANTHER" id="PTHR47691:SF3">
    <property type="entry name" value="HTH-TYPE TRANSCRIPTIONAL REGULATOR RV0890C-RELATED"/>
    <property type="match status" value="1"/>
</dbReference>
<dbReference type="Proteomes" id="UP001296706">
    <property type="component" value="Unassembled WGS sequence"/>
</dbReference>
<dbReference type="SUPFAM" id="SSF48452">
    <property type="entry name" value="TPR-like"/>
    <property type="match status" value="2"/>
</dbReference>
<evidence type="ECO:0000256" key="4">
    <source>
        <dbReference type="SAM" id="MobiDB-lite"/>
    </source>
</evidence>
<dbReference type="SUPFAM" id="SSF46894">
    <property type="entry name" value="C-terminal effector domain of the bipartite response regulators"/>
    <property type="match status" value="1"/>
</dbReference>
<comment type="similarity">
    <text evidence="1">Belongs to the AfsR/DnrI/RedD regulatory family.</text>
</comment>
<evidence type="ECO:0000313" key="7">
    <source>
        <dbReference type="Proteomes" id="UP001296706"/>
    </source>
</evidence>
<dbReference type="Gene3D" id="3.40.50.300">
    <property type="entry name" value="P-loop containing nucleotide triphosphate hydrolases"/>
    <property type="match status" value="1"/>
</dbReference>
<gene>
    <name evidence="6" type="ORF">HF577_25200</name>
</gene>
<evidence type="ECO:0000256" key="3">
    <source>
        <dbReference type="PROSITE-ProRule" id="PRU01091"/>
    </source>
</evidence>
<comment type="caution">
    <text evidence="6">The sequence shown here is derived from an EMBL/GenBank/DDBJ whole genome shotgun (WGS) entry which is preliminary data.</text>
</comment>
<feature type="region of interest" description="Disordered" evidence="4">
    <location>
        <begin position="1052"/>
        <end position="1092"/>
    </location>
</feature>
<dbReference type="Pfam" id="PF03704">
    <property type="entry name" value="BTAD"/>
    <property type="match status" value="1"/>
</dbReference>
<organism evidence="6 7">
    <name type="scientific">Pseudonocardia xinjiangensis</name>
    <dbReference type="NCBI Taxonomy" id="75289"/>
    <lineage>
        <taxon>Bacteria</taxon>
        <taxon>Bacillati</taxon>
        <taxon>Actinomycetota</taxon>
        <taxon>Actinomycetes</taxon>
        <taxon>Pseudonocardiales</taxon>
        <taxon>Pseudonocardiaceae</taxon>
        <taxon>Pseudonocardia</taxon>
    </lineage>
</organism>